<evidence type="ECO:0000313" key="2">
    <source>
        <dbReference type="EMBL" id="CAH1601826.1"/>
    </source>
</evidence>
<sequence>MNPDGQSALCSLFTRAKLNFGALKPFDKALLLGGYICSPGAFYLVWFYYQSGELKLSIVSLIAGLFILFGNTFGLLVSRRKTCKSK</sequence>
<dbReference type="EMBL" id="CAKMUD010000105">
    <property type="protein sequence ID" value="CAH1601826.1"/>
    <property type="molecule type" value="Genomic_DNA"/>
</dbReference>
<feature type="transmembrane region" description="Helical" evidence="1">
    <location>
        <begin position="55"/>
        <end position="77"/>
    </location>
</feature>
<accession>A0AAU9QTM5</accession>
<keyword evidence="1" id="KW-0812">Transmembrane</keyword>
<reference evidence="2" key="1">
    <citation type="submission" date="2022-01" db="EMBL/GenBank/DDBJ databases">
        <authorList>
            <person name="Lagorce A."/>
        </authorList>
    </citation>
    <scope>NUCLEOTIDE SEQUENCE</scope>
    <source>
        <strain evidence="2">Th15_F1_A12</strain>
    </source>
</reference>
<comment type="caution">
    <text evidence="2">The sequence shown here is derived from an EMBL/GenBank/DDBJ whole genome shotgun (WGS) entry which is preliminary data.</text>
</comment>
<evidence type="ECO:0000313" key="3">
    <source>
        <dbReference type="Proteomes" id="UP001295462"/>
    </source>
</evidence>
<keyword evidence="1" id="KW-1133">Transmembrane helix</keyword>
<dbReference type="AlphaFoldDB" id="A0AAU9QTM5"/>
<dbReference type="RefSeq" id="WP_409589814.1">
    <property type="nucleotide sequence ID" value="NZ_CAKMTZ010000104.1"/>
</dbReference>
<keyword evidence="1" id="KW-0472">Membrane</keyword>
<organism evidence="2 3">
    <name type="scientific">Vibrio jasicida</name>
    <dbReference type="NCBI Taxonomy" id="766224"/>
    <lineage>
        <taxon>Bacteria</taxon>
        <taxon>Pseudomonadati</taxon>
        <taxon>Pseudomonadota</taxon>
        <taxon>Gammaproteobacteria</taxon>
        <taxon>Vibrionales</taxon>
        <taxon>Vibrionaceae</taxon>
        <taxon>Vibrio</taxon>
    </lineage>
</organism>
<evidence type="ECO:0000256" key="1">
    <source>
        <dbReference type="SAM" id="Phobius"/>
    </source>
</evidence>
<gene>
    <name evidence="2" type="ORF">THF1A12_50240</name>
</gene>
<protein>
    <submittedName>
        <fullName evidence="2">Uncharacterized protein</fullName>
    </submittedName>
</protein>
<dbReference type="Proteomes" id="UP001295462">
    <property type="component" value="Unassembled WGS sequence"/>
</dbReference>
<proteinExistence type="predicted"/>
<name>A0AAU9QTM5_9VIBR</name>
<feature type="transmembrane region" description="Helical" evidence="1">
    <location>
        <begin position="29"/>
        <end position="49"/>
    </location>
</feature>